<dbReference type="GeneID" id="104763608"/>
<dbReference type="Proteomes" id="UP000694864">
    <property type="component" value="Chromosome 18"/>
</dbReference>
<keyword evidence="7" id="KW-1185">Reference proteome</keyword>
<sequence>MSTKRITLISSDGVSFVVREAVAHKSQKIADLVKDDCTNNNNNNVVVPLPNVKVRILAMVIEYCNKHVEGDPDEEAVKEWDTEFMKFNDQNKLHDLMMAAYDLKIEGLIRLTCKTVADKIPYQTEDEVRAFFKMNDDLKPEEKEQIRRENSWAFE</sequence>
<evidence type="ECO:0000259" key="6">
    <source>
        <dbReference type="Pfam" id="PF03931"/>
    </source>
</evidence>
<reference evidence="8" key="2">
    <citation type="submission" date="2025-08" db="UniProtKB">
        <authorList>
            <consortium name="RefSeq"/>
        </authorList>
    </citation>
    <scope>IDENTIFICATION</scope>
    <source>
        <tissue evidence="8">Leaf</tissue>
    </source>
</reference>
<proteinExistence type="inferred from homology"/>
<dbReference type="Pfam" id="PF03931">
    <property type="entry name" value="Skp1_POZ"/>
    <property type="match status" value="1"/>
</dbReference>
<reference evidence="7" key="1">
    <citation type="journal article" date="2014" name="Nat. Commun.">
        <title>The emerging biofuel crop Camelina sativa retains a highly undifferentiated hexaploid genome structure.</title>
        <authorList>
            <person name="Kagale S."/>
            <person name="Koh C."/>
            <person name="Nixon J."/>
            <person name="Bollina V."/>
            <person name="Clarke W.E."/>
            <person name="Tuteja R."/>
            <person name="Spillane C."/>
            <person name="Robinson S.J."/>
            <person name="Links M.G."/>
            <person name="Clarke C."/>
            <person name="Higgins E.E."/>
            <person name="Huebert T."/>
            <person name="Sharpe A.G."/>
            <person name="Parkin I.A."/>
        </authorList>
    </citation>
    <scope>NUCLEOTIDE SEQUENCE [LARGE SCALE GENOMIC DNA]</scope>
    <source>
        <strain evidence="7">cv. DH55</strain>
    </source>
</reference>
<evidence type="ECO:0000256" key="4">
    <source>
        <dbReference type="PIRNR" id="PIRNR028729"/>
    </source>
</evidence>
<evidence type="ECO:0000313" key="7">
    <source>
        <dbReference type="Proteomes" id="UP000694864"/>
    </source>
</evidence>
<evidence type="ECO:0000313" key="8">
    <source>
        <dbReference type="RefSeq" id="XP_010485264.1"/>
    </source>
</evidence>
<organism evidence="7 8">
    <name type="scientific">Camelina sativa</name>
    <name type="common">False flax</name>
    <name type="synonym">Myagrum sativum</name>
    <dbReference type="NCBI Taxonomy" id="90675"/>
    <lineage>
        <taxon>Eukaryota</taxon>
        <taxon>Viridiplantae</taxon>
        <taxon>Streptophyta</taxon>
        <taxon>Embryophyta</taxon>
        <taxon>Tracheophyta</taxon>
        <taxon>Spermatophyta</taxon>
        <taxon>Magnoliopsida</taxon>
        <taxon>eudicotyledons</taxon>
        <taxon>Gunneridae</taxon>
        <taxon>Pentapetalae</taxon>
        <taxon>rosids</taxon>
        <taxon>malvids</taxon>
        <taxon>Brassicales</taxon>
        <taxon>Brassicaceae</taxon>
        <taxon>Camelineae</taxon>
        <taxon>Camelina</taxon>
    </lineage>
</organism>
<dbReference type="InterPro" id="IPR016073">
    <property type="entry name" value="Skp1_comp_POZ"/>
</dbReference>
<keyword evidence="3 4" id="KW-0833">Ubl conjugation pathway</keyword>
<dbReference type="SUPFAM" id="SSF54695">
    <property type="entry name" value="POZ domain"/>
    <property type="match status" value="1"/>
</dbReference>
<dbReference type="InterPro" id="IPR016897">
    <property type="entry name" value="SKP1"/>
</dbReference>
<comment type="similarity">
    <text evidence="2 4">Belongs to the SKP1 family.</text>
</comment>
<evidence type="ECO:0000259" key="5">
    <source>
        <dbReference type="Pfam" id="PF01466"/>
    </source>
</evidence>
<evidence type="ECO:0000256" key="1">
    <source>
        <dbReference type="ARBA" id="ARBA00004906"/>
    </source>
</evidence>
<name>A0ABM0XFK1_CAMSA</name>
<accession>A0ABM0XFK1</accession>
<dbReference type="InterPro" id="IPR011333">
    <property type="entry name" value="SKP1/BTB/POZ_sf"/>
</dbReference>
<feature type="domain" description="SKP1 component dimerisation" evidence="5">
    <location>
        <begin position="107"/>
        <end position="153"/>
    </location>
</feature>
<dbReference type="InterPro" id="IPR016072">
    <property type="entry name" value="Skp1_comp_dimer"/>
</dbReference>
<dbReference type="RefSeq" id="XP_010485264.1">
    <property type="nucleotide sequence ID" value="XM_010486962.1"/>
</dbReference>
<dbReference type="SMART" id="SM00512">
    <property type="entry name" value="Skp1"/>
    <property type="match status" value="1"/>
</dbReference>
<dbReference type="PIRSF" id="PIRSF028729">
    <property type="entry name" value="E3_ubiquit_lig_SCF_Skp"/>
    <property type="match status" value="1"/>
</dbReference>
<dbReference type="InterPro" id="IPR001232">
    <property type="entry name" value="SKP1-like"/>
</dbReference>
<feature type="domain" description="SKP1 component POZ" evidence="6">
    <location>
        <begin position="5"/>
        <end position="68"/>
    </location>
</feature>
<comment type="subunit">
    <text evidence="4">Part of a SCF (SKP1-cullin-F-box) protein ligase complex.</text>
</comment>
<evidence type="ECO:0000256" key="2">
    <source>
        <dbReference type="ARBA" id="ARBA00009993"/>
    </source>
</evidence>
<gene>
    <name evidence="8" type="primary">LOC104763608</name>
</gene>
<dbReference type="Pfam" id="PF01466">
    <property type="entry name" value="Skp1"/>
    <property type="match status" value="1"/>
</dbReference>
<dbReference type="PANTHER" id="PTHR11165">
    <property type="entry name" value="SKP1"/>
    <property type="match status" value="1"/>
</dbReference>
<evidence type="ECO:0000256" key="3">
    <source>
        <dbReference type="ARBA" id="ARBA00022786"/>
    </source>
</evidence>
<comment type="pathway">
    <text evidence="1 4">Protein modification; protein ubiquitination.</text>
</comment>
<dbReference type="SUPFAM" id="SSF81382">
    <property type="entry name" value="Skp1 dimerisation domain-like"/>
    <property type="match status" value="1"/>
</dbReference>
<dbReference type="Gene3D" id="3.30.710.10">
    <property type="entry name" value="Potassium Channel Kv1.1, Chain A"/>
    <property type="match status" value="1"/>
</dbReference>
<dbReference type="InterPro" id="IPR036296">
    <property type="entry name" value="SKP1-like_dim_sf"/>
</dbReference>
<comment type="function">
    <text evidence="4">Involved in ubiquitination and subsequent proteasomal degradation of target proteins. Together with CUL1, RBX1 and a F-box protein, it forms a SCF E3 ubiquitin ligase complex. The functional specificity of this complex depends on the type of F-box protein. In the SCF complex, it serves as an adapter that links the F-box protein to CUL1.</text>
</comment>
<protein>
    <recommendedName>
        <fullName evidence="4">SKP1-like protein</fullName>
    </recommendedName>
</protein>